<evidence type="ECO:0000313" key="2">
    <source>
        <dbReference type="EMBL" id="SEI71405.1"/>
    </source>
</evidence>
<keyword evidence="1" id="KW-0812">Transmembrane</keyword>
<feature type="transmembrane region" description="Helical" evidence="1">
    <location>
        <begin position="65"/>
        <end position="83"/>
    </location>
</feature>
<keyword evidence="1" id="KW-1133">Transmembrane helix</keyword>
<evidence type="ECO:0000313" key="3">
    <source>
        <dbReference type="Proteomes" id="UP000198564"/>
    </source>
</evidence>
<organism evidence="2 3">
    <name type="scientific">Alkalibacterium gilvum</name>
    <dbReference type="NCBI Taxonomy" id="1130080"/>
    <lineage>
        <taxon>Bacteria</taxon>
        <taxon>Bacillati</taxon>
        <taxon>Bacillota</taxon>
        <taxon>Bacilli</taxon>
        <taxon>Lactobacillales</taxon>
        <taxon>Carnobacteriaceae</taxon>
        <taxon>Alkalibacterium</taxon>
    </lineage>
</organism>
<feature type="transmembrane region" description="Helical" evidence="1">
    <location>
        <begin position="27"/>
        <end position="53"/>
    </location>
</feature>
<dbReference type="Pfam" id="PF11361">
    <property type="entry name" value="DUF3159"/>
    <property type="match status" value="1"/>
</dbReference>
<dbReference type="AlphaFoldDB" id="A0A1H6T588"/>
<sequence length="222" mass="25316">MDKIKEWLGQLSLIFKKKTIDALFPPLIFFIANQFLSLTYASGLTLLYLALLVLYRIIKKHTKRYVLVGVGGVLFSISLSFLSGEAIYYYLPGLITTSLIVILCITSLIVKKPLAAWVSHLTRGWPIDWYFRDDIRPAYKKVTLLWALYFLTRLMIQLPIFLTGNYSLYFVVNSILGWPMNIVLLIATYALGISSLRKLSGPSVSEFKNKEEPPYEGQKTGF</sequence>
<dbReference type="STRING" id="1130080.SAMN04488113_11315"/>
<reference evidence="3" key="1">
    <citation type="submission" date="2016-10" db="EMBL/GenBank/DDBJ databases">
        <authorList>
            <person name="Varghese N."/>
            <person name="Submissions S."/>
        </authorList>
    </citation>
    <scope>NUCLEOTIDE SEQUENCE [LARGE SCALE GENOMIC DNA]</scope>
    <source>
        <strain evidence="3">DSM 25751</strain>
    </source>
</reference>
<evidence type="ECO:0000256" key="1">
    <source>
        <dbReference type="SAM" id="Phobius"/>
    </source>
</evidence>
<dbReference type="Proteomes" id="UP000198564">
    <property type="component" value="Unassembled WGS sequence"/>
</dbReference>
<gene>
    <name evidence="2" type="ORF">SAMN04488113_11315</name>
</gene>
<evidence type="ECO:0008006" key="4">
    <source>
        <dbReference type="Google" id="ProtNLM"/>
    </source>
</evidence>
<protein>
    <recommendedName>
        <fullName evidence="4">Intracellular septation protein A</fullName>
    </recommendedName>
</protein>
<keyword evidence="1" id="KW-0472">Membrane</keyword>
<dbReference type="RefSeq" id="WP_177170504.1">
    <property type="nucleotide sequence ID" value="NZ_FNYW01000013.1"/>
</dbReference>
<dbReference type="EMBL" id="FNYW01000013">
    <property type="protein sequence ID" value="SEI71405.1"/>
    <property type="molecule type" value="Genomic_DNA"/>
</dbReference>
<dbReference type="InterPro" id="IPR016566">
    <property type="entry name" value="UCP010219"/>
</dbReference>
<feature type="transmembrane region" description="Helical" evidence="1">
    <location>
        <begin position="168"/>
        <end position="191"/>
    </location>
</feature>
<keyword evidence="3" id="KW-1185">Reference proteome</keyword>
<name>A0A1H6T588_9LACT</name>
<accession>A0A1H6T588</accession>
<feature type="transmembrane region" description="Helical" evidence="1">
    <location>
        <begin position="142"/>
        <end position="162"/>
    </location>
</feature>
<feature type="transmembrane region" description="Helical" evidence="1">
    <location>
        <begin position="89"/>
        <end position="110"/>
    </location>
</feature>
<proteinExistence type="predicted"/>